<dbReference type="AlphaFoldDB" id="A0A397GE80"/>
<name>A0A397GE80_9GLOM</name>
<accession>A0A397GE80</accession>
<sequence>MILKKAVDSIPQRIETALDTKEVPTKTECFNEPIKITKKSGISINYIVIKLKSSVSLILSILFYAAATLTH</sequence>
<gene>
    <name evidence="2" type="ORF">Glove_551g21</name>
</gene>
<evidence type="ECO:0000313" key="2">
    <source>
        <dbReference type="EMBL" id="RHZ48429.1"/>
    </source>
</evidence>
<organism evidence="2 3">
    <name type="scientific">Diversispora epigaea</name>
    <dbReference type="NCBI Taxonomy" id="1348612"/>
    <lineage>
        <taxon>Eukaryota</taxon>
        <taxon>Fungi</taxon>
        <taxon>Fungi incertae sedis</taxon>
        <taxon>Mucoromycota</taxon>
        <taxon>Glomeromycotina</taxon>
        <taxon>Glomeromycetes</taxon>
        <taxon>Diversisporales</taxon>
        <taxon>Diversisporaceae</taxon>
        <taxon>Diversispora</taxon>
    </lineage>
</organism>
<evidence type="ECO:0000256" key="1">
    <source>
        <dbReference type="SAM" id="Phobius"/>
    </source>
</evidence>
<reference evidence="2 3" key="1">
    <citation type="submission" date="2018-08" db="EMBL/GenBank/DDBJ databases">
        <title>Genome and evolution of the arbuscular mycorrhizal fungus Diversispora epigaea (formerly Glomus versiforme) and its bacterial endosymbionts.</title>
        <authorList>
            <person name="Sun X."/>
            <person name="Fei Z."/>
            <person name="Harrison M."/>
        </authorList>
    </citation>
    <scope>NUCLEOTIDE SEQUENCE [LARGE SCALE GENOMIC DNA]</scope>
    <source>
        <strain evidence="2 3">IT104</strain>
    </source>
</reference>
<evidence type="ECO:0000313" key="3">
    <source>
        <dbReference type="Proteomes" id="UP000266861"/>
    </source>
</evidence>
<keyword evidence="1" id="KW-1133">Transmembrane helix</keyword>
<proteinExistence type="predicted"/>
<dbReference type="Proteomes" id="UP000266861">
    <property type="component" value="Unassembled WGS sequence"/>
</dbReference>
<protein>
    <submittedName>
        <fullName evidence="2">Uncharacterized protein</fullName>
    </submittedName>
</protein>
<dbReference type="EMBL" id="PQFF01000469">
    <property type="protein sequence ID" value="RHZ48429.1"/>
    <property type="molecule type" value="Genomic_DNA"/>
</dbReference>
<keyword evidence="1" id="KW-0812">Transmembrane</keyword>
<comment type="caution">
    <text evidence="2">The sequence shown here is derived from an EMBL/GenBank/DDBJ whole genome shotgun (WGS) entry which is preliminary data.</text>
</comment>
<feature type="transmembrane region" description="Helical" evidence="1">
    <location>
        <begin position="44"/>
        <end position="67"/>
    </location>
</feature>
<keyword evidence="1" id="KW-0472">Membrane</keyword>
<keyword evidence="3" id="KW-1185">Reference proteome</keyword>